<feature type="transmembrane region" description="Helical" evidence="1">
    <location>
        <begin position="268"/>
        <end position="285"/>
    </location>
</feature>
<organism evidence="3 4">
    <name type="scientific">Eiseniibacteriota bacterium</name>
    <dbReference type="NCBI Taxonomy" id="2212470"/>
    <lineage>
        <taxon>Bacteria</taxon>
        <taxon>Candidatus Eiseniibacteriota</taxon>
    </lineage>
</organism>
<reference evidence="3 4" key="1">
    <citation type="submission" date="2024-09" db="EMBL/GenBank/DDBJ databases">
        <authorList>
            <person name="D'Angelo T."/>
        </authorList>
    </citation>
    <scope>NUCLEOTIDE SEQUENCE [LARGE SCALE GENOMIC DNA]</scope>
    <source>
        <strain evidence="3">SAG AM-320-E07</strain>
    </source>
</reference>
<dbReference type="EMBL" id="JBHPKH010000001">
    <property type="protein sequence ID" value="MFC1571966.1"/>
    <property type="molecule type" value="Genomic_DNA"/>
</dbReference>
<feature type="transmembrane region" description="Helical" evidence="1">
    <location>
        <begin position="242"/>
        <end position="261"/>
    </location>
</feature>
<evidence type="ECO:0000313" key="4">
    <source>
        <dbReference type="Proteomes" id="UP001593833"/>
    </source>
</evidence>
<keyword evidence="4" id="KW-1185">Reference proteome</keyword>
<evidence type="ECO:0008006" key="5">
    <source>
        <dbReference type="Google" id="ProtNLM"/>
    </source>
</evidence>
<feature type="transmembrane region" description="Helical" evidence="1">
    <location>
        <begin position="291"/>
        <end position="308"/>
    </location>
</feature>
<dbReference type="PROSITE" id="PS51257">
    <property type="entry name" value="PROKAR_LIPOPROTEIN"/>
    <property type="match status" value="1"/>
</dbReference>
<keyword evidence="1" id="KW-1133">Transmembrane helix</keyword>
<feature type="signal peptide" evidence="2">
    <location>
        <begin position="1"/>
        <end position="29"/>
    </location>
</feature>
<accession>A0ABV6YIN6</accession>
<evidence type="ECO:0000313" key="3">
    <source>
        <dbReference type="EMBL" id="MFC1571966.1"/>
    </source>
</evidence>
<keyword evidence="1" id="KW-0812">Transmembrane</keyword>
<comment type="caution">
    <text evidence="3">The sequence shown here is derived from an EMBL/GenBank/DDBJ whole genome shotgun (WGS) entry which is preliminary data.</text>
</comment>
<sequence>MKRFRPILCILPVLLSLLAIGCLTQQAFAQDYLFIVPDLKMQAFINDDGRVRLEYEIVFTNYKYGRAIDVIDIGLPHKDYSPQTMTARLDEHRISDIRPSTFVDPGVEIHLHSHAIDPGGSGTFRFVCTMDGLLFGDTTRDDFASFRITPTWFDKRYVLGTTTIQIAVHLPSWVTADQVRQHRRMPYHKLAKYQGHMVAYWDISDELTGPHLVGLSFRHNEMPGVLQLSWIDIVTRWLEDRVAIRIIFALIALMLFAVFYWRLTGGTGYTLGGILIIALGVATYFSSRVEVYAILVLIPVMVAIEIFLRRPKTQYLPAVAEMEGGGVKRGLTPVEVAILMEKPLHRVLGLVLFGMLRKGIIVLESNKPLRVRIHKAFLEKGKLISNRKKTRSKIARSLGTTIQGYEHGFLEQIAADESACVADVDFSKPMTVLVLQTVRRVRGCGFTETLAHYQGVVDRKFDEVSKIIDLDKLSECLDSDVEWILLHKERNSVLLRDKEWYYILCLYAVRQGQRLWHKSGLGVQPLPMLSQGEGPSEMGSTLADIKETFSGWGRNTLQSVLDVVSPGSIKLTGDHGGFIDLSGIDHVTSDVFHAINSMGPTSGGHGGGTHGAGGGCACACAGCACACACAGGGR</sequence>
<evidence type="ECO:0000256" key="2">
    <source>
        <dbReference type="SAM" id="SignalP"/>
    </source>
</evidence>
<keyword evidence="1" id="KW-0472">Membrane</keyword>
<gene>
    <name evidence="3" type="ORF">ACFL6M_00045</name>
</gene>
<name>A0ABV6YIN6_UNCEI</name>
<proteinExistence type="predicted"/>
<feature type="chain" id="PRO_5046084152" description="DUF2207 domain-containing protein" evidence="2">
    <location>
        <begin position="30"/>
        <end position="634"/>
    </location>
</feature>
<evidence type="ECO:0000256" key="1">
    <source>
        <dbReference type="SAM" id="Phobius"/>
    </source>
</evidence>
<protein>
    <recommendedName>
        <fullName evidence="5">DUF2207 domain-containing protein</fullName>
    </recommendedName>
</protein>
<dbReference type="Proteomes" id="UP001593833">
    <property type="component" value="Unassembled WGS sequence"/>
</dbReference>
<keyword evidence="2" id="KW-0732">Signal</keyword>